<gene>
    <name evidence="2" type="primary">cyoD</name>
    <name evidence="2" type="ORF">PEMO_0155</name>
</gene>
<sequence length="101" mass="11635">MNYLNDKHIKDCIIGFIISLILTILAYIVVLKLIFTILVIKIIIVLFQIIQIIVQLIYFINIKEISILDKNIYIGSLLFTLIIIIIIIGGSLWIMYNINGK</sequence>
<evidence type="ECO:0000256" key="1">
    <source>
        <dbReference type="SAM" id="Phobius"/>
    </source>
</evidence>
<feature type="transmembrane region" description="Helical" evidence="1">
    <location>
        <begin position="12"/>
        <end position="31"/>
    </location>
</feature>
<organism evidence="2 3">
    <name type="scientific">Candidatus Portiera aleyrodidarum</name>
    <name type="common">primary endosymbiont of Bemisia tabaci</name>
    <dbReference type="NCBI Taxonomy" id="91844"/>
    <lineage>
        <taxon>Bacteria</taxon>
        <taxon>Pseudomonadati</taxon>
        <taxon>Pseudomonadota</taxon>
        <taxon>Gammaproteobacteria</taxon>
        <taxon>Candidatus Johnevansiales</taxon>
        <taxon>Candidatus Johnevansiaceae</taxon>
        <taxon>Candidatus Portiera</taxon>
    </lineage>
</organism>
<dbReference type="GO" id="GO:0015078">
    <property type="term" value="F:proton transmembrane transporter activity"/>
    <property type="evidence" value="ECO:0007669"/>
    <property type="project" value="TreeGrafter"/>
</dbReference>
<feature type="transmembrane region" description="Helical" evidence="1">
    <location>
        <begin position="37"/>
        <end position="60"/>
    </location>
</feature>
<proteinExistence type="predicted"/>
<dbReference type="GO" id="GO:0019646">
    <property type="term" value="P:aerobic electron transport chain"/>
    <property type="evidence" value="ECO:0007669"/>
    <property type="project" value="TreeGrafter"/>
</dbReference>
<evidence type="ECO:0000313" key="3">
    <source>
        <dbReference type="Proteomes" id="UP000510842"/>
    </source>
</evidence>
<dbReference type="GO" id="GO:0005886">
    <property type="term" value="C:plasma membrane"/>
    <property type="evidence" value="ECO:0007669"/>
    <property type="project" value="TreeGrafter"/>
</dbReference>
<protein>
    <submittedName>
        <fullName evidence="2">Cytochrome o ubiquinol oxidase protein CyoD</fullName>
        <ecNumber evidence="2">1.10.3.10</ecNumber>
    </submittedName>
</protein>
<keyword evidence="1" id="KW-0472">Membrane</keyword>
<dbReference type="GO" id="GO:0015990">
    <property type="term" value="P:electron transport coupled proton transport"/>
    <property type="evidence" value="ECO:0007669"/>
    <property type="project" value="TreeGrafter"/>
</dbReference>
<dbReference type="GO" id="GO:0009319">
    <property type="term" value="C:cytochrome o ubiquinol oxidase complex"/>
    <property type="evidence" value="ECO:0007669"/>
    <property type="project" value="TreeGrafter"/>
</dbReference>
<keyword evidence="2" id="KW-0560">Oxidoreductase</keyword>
<keyword evidence="1" id="KW-1133">Transmembrane helix</keyword>
<dbReference type="GO" id="GO:0009486">
    <property type="term" value="F:cytochrome bo3 ubiquinol oxidase activity"/>
    <property type="evidence" value="ECO:0007669"/>
    <property type="project" value="TreeGrafter"/>
</dbReference>
<dbReference type="RefSeq" id="WP_180824794.1">
    <property type="nucleotide sequence ID" value="NZ_LR744089.1"/>
</dbReference>
<dbReference type="EC" id="1.10.3.10" evidence="2"/>
<dbReference type="InterPro" id="IPR050968">
    <property type="entry name" value="Cytochrome_c_oxidase_bac_sub4"/>
</dbReference>
<evidence type="ECO:0000313" key="2">
    <source>
        <dbReference type="EMBL" id="CAA3706607.1"/>
    </source>
</evidence>
<keyword evidence="1" id="KW-0812">Transmembrane</keyword>
<keyword evidence="3" id="KW-1185">Reference proteome</keyword>
<dbReference type="Proteomes" id="UP000510842">
    <property type="component" value="Chromosome"/>
</dbReference>
<reference evidence="2 3" key="1">
    <citation type="submission" date="2019-12" db="EMBL/GenBank/DDBJ databases">
        <authorList>
            <person name="Santos-Garcia D."/>
            <person name="Santos-Garcia D."/>
            <person name="Santos-Garcia D."/>
        </authorList>
    </citation>
    <scope>NUCLEOTIDE SEQUENCE [LARGE SCALE GENOMIC DNA]</scope>
    <source>
        <strain evidence="2">PeMo</strain>
    </source>
</reference>
<dbReference type="EMBL" id="LR744089">
    <property type="protein sequence ID" value="CAA3706607.1"/>
    <property type="molecule type" value="Genomic_DNA"/>
</dbReference>
<name>A0A6S6RW84_9GAMM</name>
<dbReference type="AlphaFoldDB" id="A0A6S6RW84"/>
<dbReference type="PANTHER" id="PTHR36835">
    <property type="entry name" value="CYTOCHROME BO(3) UBIQUINOL OXIDASE SUBUNIT 4"/>
    <property type="match status" value="1"/>
</dbReference>
<dbReference type="PANTHER" id="PTHR36835:SF1">
    <property type="entry name" value="CYTOCHROME BO(3) UBIQUINOL OXIDASE SUBUNIT 4"/>
    <property type="match status" value="1"/>
</dbReference>
<accession>A0A6S6RW84</accession>
<feature type="transmembrane region" description="Helical" evidence="1">
    <location>
        <begin position="72"/>
        <end position="96"/>
    </location>
</feature>